<evidence type="ECO:0000313" key="5">
    <source>
        <dbReference type="EMBL" id="KFQ39253.1"/>
    </source>
</evidence>
<dbReference type="Proteomes" id="UP000053369">
    <property type="component" value="Unassembled WGS sequence"/>
</dbReference>
<dbReference type="Gene3D" id="2.60.40.150">
    <property type="entry name" value="C2 domain"/>
    <property type="match status" value="1"/>
</dbReference>
<evidence type="ECO:0000313" key="6">
    <source>
        <dbReference type="Proteomes" id="UP000053369"/>
    </source>
</evidence>
<organism evidence="5 6">
    <name type="scientific">Mesitornis unicolor</name>
    <name type="common">brown roatelo</name>
    <dbReference type="NCBI Taxonomy" id="54374"/>
    <lineage>
        <taxon>Eukaryota</taxon>
        <taxon>Metazoa</taxon>
        <taxon>Chordata</taxon>
        <taxon>Craniata</taxon>
        <taxon>Vertebrata</taxon>
        <taxon>Euteleostomi</taxon>
        <taxon>Archelosauria</taxon>
        <taxon>Archosauria</taxon>
        <taxon>Dinosauria</taxon>
        <taxon>Saurischia</taxon>
        <taxon>Theropoda</taxon>
        <taxon>Coelurosauria</taxon>
        <taxon>Aves</taxon>
        <taxon>Neognathae</taxon>
        <taxon>Neoaves</taxon>
        <taxon>Columbimorphae</taxon>
        <taxon>Mesitornithiformes</taxon>
        <taxon>Mesitornithidae</taxon>
        <taxon>Mesitornis</taxon>
    </lineage>
</organism>
<dbReference type="PANTHER" id="PTHR45911">
    <property type="entry name" value="C2 DOMAIN-CONTAINING PROTEIN"/>
    <property type="match status" value="1"/>
</dbReference>
<protein>
    <submittedName>
        <fullName evidence="5">Putative Ras GTPase-activating protein 4B</fullName>
    </submittedName>
</protein>
<dbReference type="Pfam" id="PF00168">
    <property type="entry name" value="C2"/>
    <property type="match status" value="1"/>
</dbReference>
<dbReference type="SUPFAM" id="SSF49562">
    <property type="entry name" value="C2 domain (Calcium/lipid-binding domain, CaLB)"/>
    <property type="match status" value="1"/>
</dbReference>
<accession>A0A091RH98</accession>
<gene>
    <name evidence="5" type="ORF">N332_07595</name>
</gene>
<dbReference type="GO" id="GO:0046872">
    <property type="term" value="F:metal ion binding"/>
    <property type="evidence" value="ECO:0007669"/>
    <property type="project" value="UniProtKB-KW"/>
</dbReference>
<sequence>RDLARKDRNGASDPFVRLRYNGKVQESTVVKKSCYPRWNETFEFELAEPPEEKLCVEVWDWDLVGRNDFLGKVSPQTPAPLP</sequence>
<dbReference type="PROSITE" id="PS50004">
    <property type="entry name" value="C2"/>
    <property type="match status" value="1"/>
</dbReference>
<dbReference type="PRINTS" id="PR00360">
    <property type="entry name" value="C2DOMAIN"/>
</dbReference>
<dbReference type="InterPro" id="IPR000008">
    <property type="entry name" value="C2_dom"/>
</dbReference>
<feature type="domain" description="C2" evidence="4">
    <location>
        <begin position="1"/>
        <end position="82"/>
    </location>
</feature>
<reference evidence="5 6" key="1">
    <citation type="submission" date="2014-04" db="EMBL/GenBank/DDBJ databases">
        <title>Genome evolution of avian class.</title>
        <authorList>
            <person name="Zhang G."/>
            <person name="Li C."/>
        </authorList>
    </citation>
    <scope>NUCLEOTIDE SEQUENCE [LARGE SCALE GENOMIC DNA]</scope>
    <source>
        <strain evidence="5">BGI_N332</strain>
    </source>
</reference>
<evidence type="ECO:0000259" key="4">
    <source>
        <dbReference type="PROSITE" id="PS50004"/>
    </source>
</evidence>
<dbReference type="SMART" id="SM00239">
    <property type="entry name" value="C2"/>
    <property type="match status" value="1"/>
</dbReference>
<feature type="non-terminal residue" evidence="5">
    <location>
        <position position="82"/>
    </location>
</feature>
<evidence type="ECO:0000256" key="1">
    <source>
        <dbReference type="ARBA" id="ARBA00007923"/>
    </source>
</evidence>
<proteinExistence type="inferred from homology"/>
<keyword evidence="2" id="KW-0479">Metal-binding</keyword>
<feature type="non-terminal residue" evidence="5">
    <location>
        <position position="1"/>
    </location>
</feature>
<evidence type="ECO:0000256" key="2">
    <source>
        <dbReference type="ARBA" id="ARBA00022723"/>
    </source>
</evidence>
<name>A0A091RH98_9AVES</name>
<keyword evidence="3" id="KW-0106">Calcium</keyword>
<comment type="similarity">
    <text evidence="1">Belongs to the MCTP family.</text>
</comment>
<dbReference type="InterPro" id="IPR035892">
    <property type="entry name" value="C2_domain_sf"/>
</dbReference>
<dbReference type="EMBL" id="KK818719">
    <property type="protein sequence ID" value="KFQ39253.1"/>
    <property type="molecule type" value="Genomic_DNA"/>
</dbReference>
<dbReference type="AlphaFoldDB" id="A0A091RH98"/>
<evidence type="ECO:0000256" key="3">
    <source>
        <dbReference type="ARBA" id="ARBA00022837"/>
    </source>
</evidence>
<keyword evidence="6" id="KW-1185">Reference proteome</keyword>